<protein>
    <submittedName>
        <fullName evidence="4">DNA damage checkpoint protein HUS1</fullName>
    </submittedName>
</protein>
<dbReference type="GO" id="GO:0030896">
    <property type="term" value="C:checkpoint clamp complex"/>
    <property type="evidence" value="ECO:0007669"/>
    <property type="project" value="InterPro"/>
</dbReference>
<keyword evidence="5" id="KW-1185">Reference proteome</keyword>
<dbReference type="GO" id="GO:0006289">
    <property type="term" value="P:nucleotide-excision repair"/>
    <property type="evidence" value="ECO:0007669"/>
    <property type="project" value="TreeGrafter"/>
</dbReference>
<proteinExistence type="predicted"/>
<dbReference type="OrthoDB" id="337750at2759"/>
<dbReference type="PANTHER" id="PTHR12900">
    <property type="entry name" value="MITOTIC AND DNA DAMAGE CHECKPOINT PROTEIN HUS1"/>
    <property type="match status" value="1"/>
</dbReference>
<accession>A0A5B8MQV3</accession>
<dbReference type="Proteomes" id="UP000316726">
    <property type="component" value="Chromosome 9"/>
</dbReference>
<dbReference type="GO" id="GO:0031573">
    <property type="term" value="P:mitotic intra-S DNA damage checkpoint signaling"/>
    <property type="evidence" value="ECO:0007669"/>
    <property type="project" value="TreeGrafter"/>
</dbReference>
<dbReference type="EMBL" id="HBHL01008046">
    <property type="protein sequence ID" value="CAD9716411.1"/>
    <property type="molecule type" value="Transcribed_RNA"/>
</dbReference>
<dbReference type="GO" id="GO:0000723">
    <property type="term" value="P:telomere maintenance"/>
    <property type="evidence" value="ECO:0007669"/>
    <property type="project" value="TreeGrafter"/>
</dbReference>
<dbReference type="GO" id="GO:0044778">
    <property type="term" value="P:meiotic DNA integrity checkpoint signaling"/>
    <property type="evidence" value="ECO:0007669"/>
    <property type="project" value="TreeGrafter"/>
</dbReference>
<dbReference type="GO" id="GO:0000724">
    <property type="term" value="P:double-strand break repair via homologous recombination"/>
    <property type="evidence" value="ECO:0007669"/>
    <property type="project" value="TreeGrafter"/>
</dbReference>
<keyword evidence="2" id="KW-0539">Nucleus</keyword>
<evidence type="ECO:0000313" key="4">
    <source>
        <dbReference type="EMBL" id="QDZ23098.1"/>
    </source>
</evidence>
<evidence type="ECO:0000313" key="3">
    <source>
        <dbReference type="EMBL" id="CAD9716411.1"/>
    </source>
</evidence>
<dbReference type="InterPro" id="IPR007150">
    <property type="entry name" value="HUS1/Mec3"/>
</dbReference>
<dbReference type="PANTHER" id="PTHR12900:SF0">
    <property type="entry name" value="CHECKPOINT PROTEIN"/>
    <property type="match status" value="1"/>
</dbReference>
<reference evidence="4 5" key="1">
    <citation type="submission" date="2018-07" db="EMBL/GenBank/DDBJ databases">
        <title>The complete nuclear genome of the prasinophyte Chloropicon primus (CCMP1205).</title>
        <authorList>
            <person name="Pombert J.-F."/>
            <person name="Otis C."/>
            <person name="Turmel M."/>
            <person name="Lemieux C."/>
        </authorList>
    </citation>
    <scope>NUCLEOTIDE SEQUENCE [LARGE SCALE GENOMIC DNA]</scope>
    <source>
        <strain evidence="4 5">CCMP1205</strain>
    </source>
</reference>
<dbReference type="STRING" id="1764295.A0A5B8MQV3"/>
<evidence type="ECO:0000256" key="2">
    <source>
        <dbReference type="ARBA" id="ARBA00023242"/>
    </source>
</evidence>
<name>A0A5B8MQV3_9CHLO</name>
<comment type="subcellular location">
    <subcellularLocation>
        <location evidence="1">Nucleus</location>
    </subcellularLocation>
</comment>
<evidence type="ECO:0000256" key="1">
    <source>
        <dbReference type="ARBA" id="ARBA00004123"/>
    </source>
</evidence>
<dbReference type="EMBL" id="CP031042">
    <property type="protein sequence ID" value="QDZ23098.1"/>
    <property type="molecule type" value="Genomic_DNA"/>
</dbReference>
<gene>
    <name evidence="4" type="ORF">A3770_09p56160</name>
    <name evidence="3" type="ORF">CPRI1469_LOCUS5267</name>
</gene>
<organism evidence="4 5">
    <name type="scientific">Chloropicon primus</name>
    <dbReference type="NCBI Taxonomy" id="1764295"/>
    <lineage>
        <taxon>Eukaryota</taxon>
        <taxon>Viridiplantae</taxon>
        <taxon>Chlorophyta</taxon>
        <taxon>Chloropicophyceae</taxon>
        <taxon>Chloropicales</taxon>
        <taxon>Chloropicaceae</taxon>
        <taxon>Chloropicon</taxon>
    </lineage>
</organism>
<dbReference type="GO" id="GO:0033314">
    <property type="term" value="P:mitotic DNA replication checkpoint signaling"/>
    <property type="evidence" value="ECO:0007669"/>
    <property type="project" value="TreeGrafter"/>
</dbReference>
<sequence length="319" mass="35033">MRFKGTLTQRGQRCLGRGFLPTFQRFSKTVVMILGPEEVHLVSHGGLAGESDGPAVCVVRLGSPLVFEKGPICESKHGMNLIAFEFDLKLFERVLHGASSNEAEGLEMKLSMRRVPNADNQARPFLSFQMGGSISITSELPISKPFPSSEVDQLIHLIRSDQACPFYVDLMPVAMNLNSSLQKLKKLSPISLVSLIRTGDAHFQAFRMQSGCTVGVEYKGLEVIPENQRVAEDPDMAEQRQPTSRLSTARTKGLSARLAVSTKQLAKVVSVCQYTKPAKLLCGTDSRFLHFLYVYLDSSGSSITDKESMSIKLPYVSAG</sequence>
<evidence type="ECO:0000313" key="5">
    <source>
        <dbReference type="Proteomes" id="UP000316726"/>
    </source>
</evidence>
<dbReference type="Pfam" id="PF04005">
    <property type="entry name" value="Hus1"/>
    <property type="match status" value="1"/>
</dbReference>
<dbReference type="AlphaFoldDB" id="A0A5B8MQV3"/>
<dbReference type="GO" id="GO:0035861">
    <property type="term" value="C:site of double-strand break"/>
    <property type="evidence" value="ECO:0007669"/>
    <property type="project" value="TreeGrafter"/>
</dbReference>
<reference evidence="3" key="2">
    <citation type="submission" date="2021-01" db="EMBL/GenBank/DDBJ databases">
        <authorList>
            <person name="Corre E."/>
            <person name="Pelletier E."/>
            <person name="Niang G."/>
            <person name="Scheremetjew M."/>
            <person name="Finn R."/>
            <person name="Kale V."/>
            <person name="Holt S."/>
            <person name="Cochrane G."/>
            <person name="Meng A."/>
            <person name="Brown T."/>
            <person name="Cohen L."/>
        </authorList>
    </citation>
    <scope>NUCLEOTIDE SEQUENCE</scope>
    <source>
        <strain evidence="3">CCMP1205</strain>
    </source>
</reference>
<dbReference type="Gene3D" id="3.70.10.10">
    <property type="match status" value="1"/>
</dbReference>